<dbReference type="CDD" id="cd01026">
    <property type="entry name" value="TOPRIM_OLD"/>
    <property type="match status" value="1"/>
</dbReference>
<dbReference type="EMBL" id="JAASRM010000001">
    <property type="protein sequence ID" value="NIK89923.1"/>
    <property type="molecule type" value="Genomic_DNA"/>
</dbReference>
<dbReference type="AlphaFoldDB" id="A0A846N2T5"/>
<dbReference type="InterPro" id="IPR034139">
    <property type="entry name" value="TOPRIM_OLD"/>
</dbReference>
<comment type="caution">
    <text evidence="3">The sequence shown here is derived from an EMBL/GenBank/DDBJ whole genome shotgun (WGS) entry which is preliminary data.</text>
</comment>
<evidence type="ECO:0000259" key="1">
    <source>
        <dbReference type="Pfam" id="PF13175"/>
    </source>
</evidence>
<evidence type="ECO:0000313" key="3">
    <source>
        <dbReference type="EMBL" id="NIK89923.1"/>
    </source>
</evidence>
<evidence type="ECO:0000259" key="2">
    <source>
        <dbReference type="Pfam" id="PF20469"/>
    </source>
</evidence>
<protein>
    <submittedName>
        <fullName evidence="3">Energy-coupling factor transporter ATP-binding protein EcfA2</fullName>
    </submittedName>
</protein>
<keyword evidence="3" id="KW-0547">Nucleotide-binding</keyword>
<dbReference type="InterPro" id="IPR027417">
    <property type="entry name" value="P-loop_NTPase"/>
</dbReference>
<proteinExistence type="predicted"/>
<sequence>MIVQEIGVRNYRSLKDEKISCDTLTALVGPNGAGKSCFIRALDLFYSPSPNLSRDDFYNHDISSDIEIAITFTALTERENSRFSSRVQNGILPVVRVLSLTSRNTGRYYGFVRQFPGFAGLRALSGREQINFYREFRKSDEWKDVLPVATSGAAVAEALDQWEFEHQGFLEVGRDDGQFIGFENVARGYLSDATKFIFIPAIRDAADDVREGKASPITQLMDLVVRSTLATNEEIATLKAETQKKYVELTNPGNLPALGLLAENLSGTLHQYYEETDVKLRWLPPDEFSLPLPKADVRLFEDNLDIPVSKVGHGLQRAFILSLLQHLAIARAPVAATETNAETVSEVGPTEGELNLIFGIEEPEIYQHPNRQRHFAKVLLELTKNAIPGVAARTQIIYATHSPLMVGIDRFDNIRRITRIQAEAEMPKVSRAAQTTWDEVAEIVWIANGEPLPKYTGATIRPRVVSLMTPWMNEGFFADATVLVEGEDDRAALLGAALAIGIDLESRGYAVIPCNGKTNLDRCKTIFEKLGIPTFILWDSDFHLLGKDKADAENAIKQNRTLLRLVGHQEEDWPSIIENRFACFKDCLEVTLRNEIGAEVFDALLADVQTRYAISKRKYALKNPLVISEVLKSAASDACTSKTLNDIVNAIVQLK</sequence>
<dbReference type="PANTHER" id="PTHR43581:SF4">
    <property type="entry name" value="ATP_GTP PHOSPHATASE"/>
    <property type="match status" value="1"/>
</dbReference>
<dbReference type="Proteomes" id="UP000570514">
    <property type="component" value="Unassembled WGS sequence"/>
</dbReference>
<dbReference type="Pfam" id="PF20469">
    <property type="entry name" value="OLD-like_TOPRIM"/>
    <property type="match status" value="1"/>
</dbReference>
<dbReference type="GO" id="GO:0005524">
    <property type="term" value="F:ATP binding"/>
    <property type="evidence" value="ECO:0007669"/>
    <property type="project" value="UniProtKB-KW"/>
</dbReference>
<dbReference type="InterPro" id="IPR041685">
    <property type="entry name" value="AAA_GajA/Old/RecF-like"/>
</dbReference>
<feature type="domain" description="Endonuclease GajA/Old nuclease/RecF-like AAA" evidence="1">
    <location>
        <begin position="1"/>
        <end position="406"/>
    </location>
</feature>
<organism evidence="3 4">
    <name type="scientific">Rhizomicrobium palustre</name>
    <dbReference type="NCBI Taxonomy" id="189966"/>
    <lineage>
        <taxon>Bacteria</taxon>
        <taxon>Pseudomonadati</taxon>
        <taxon>Pseudomonadota</taxon>
        <taxon>Alphaproteobacteria</taxon>
        <taxon>Micropepsales</taxon>
        <taxon>Micropepsaceae</taxon>
        <taxon>Rhizomicrobium</taxon>
    </lineage>
</organism>
<name>A0A846N2T5_9PROT</name>
<dbReference type="SUPFAM" id="SSF52540">
    <property type="entry name" value="P-loop containing nucleoside triphosphate hydrolases"/>
    <property type="match status" value="1"/>
</dbReference>
<dbReference type="Pfam" id="PF13175">
    <property type="entry name" value="AAA_15"/>
    <property type="match status" value="1"/>
</dbReference>
<feature type="domain" description="OLD protein-like TOPRIM" evidence="2">
    <location>
        <begin position="476"/>
        <end position="541"/>
    </location>
</feature>
<dbReference type="RefSeq" id="WP_167084026.1">
    <property type="nucleotide sequence ID" value="NZ_BAAADC010000001.1"/>
</dbReference>
<gene>
    <name evidence="3" type="ORF">FHS83_003241</name>
</gene>
<dbReference type="InterPro" id="IPR051396">
    <property type="entry name" value="Bact_Antivir_Def_Nuclease"/>
</dbReference>
<keyword evidence="3" id="KW-0067">ATP-binding</keyword>
<keyword evidence="4" id="KW-1185">Reference proteome</keyword>
<accession>A0A846N2T5</accession>
<dbReference type="PANTHER" id="PTHR43581">
    <property type="entry name" value="ATP/GTP PHOSPHATASE"/>
    <property type="match status" value="1"/>
</dbReference>
<dbReference type="Gene3D" id="3.40.50.300">
    <property type="entry name" value="P-loop containing nucleotide triphosphate hydrolases"/>
    <property type="match status" value="1"/>
</dbReference>
<reference evidence="3 4" key="1">
    <citation type="submission" date="2020-03" db="EMBL/GenBank/DDBJ databases">
        <title>Genomic Encyclopedia of Type Strains, Phase IV (KMG-IV): sequencing the most valuable type-strain genomes for metagenomic binning, comparative biology and taxonomic classification.</title>
        <authorList>
            <person name="Goeker M."/>
        </authorList>
    </citation>
    <scope>NUCLEOTIDE SEQUENCE [LARGE SCALE GENOMIC DNA]</scope>
    <source>
        <strain evidence="3 4">DSM 19867</strain>
    </source>
</reference>
<evidence type="ECO:0000313" key="4">
    <source>
        <dbReference type="Proteomes" id="UP000570514"/>
    </source>
</evidence>